<protein>
    <submittedName>
        <fullName evidence="3">Flavin reductase family protein</fullName>
    </submittedName>
</protein>
<keyword evidence="4" id="KW-1185">Reference proteome</keyword>
<dbReference type="SUPFAM" id="SSF50475">
    <property type="entry name" value="FMN-binding split barrel"/>
    <property type="match status" value="1"/>
</dbReference>
<dbReference type="AlphaFoldDB" id="A0A501XLH5"/>
<evidence type="ECO:0000259" key="2">
    <source>
        <dbReference type="SMART" id="SM00903"/>
    </source>
</evidence>
<dbReference type="GO" id="GO:0010181">
    <property type="term" value="F:FMN binding"/>
    <property type="evidence" value="ECO:0007669"/>
    <property type="project" value="InterPro"/>
</dbReference>
<dbReference type="EMBL" id="VFSU01000023">
    <property type="protein sequence ID" value="TPE61396.1"/>
    <property type="molecule type" value="Genomic_DNA"/>
</dbReference>
<keyword evidence="1" id="KW-0560">Oxidoreductase</keyword>
<accession>A0A501XLH5</accession>
<reference evidence="3 4" key="1">
    <citation type="submission" date="2019-06" db="EMBL/GenBank/DDBJ databases">
        <authorList>
            <person name="Lee I."/>
            <person name="Jang G.I."/>
            <person name="Hwang C.Y."/>
        </authorList>
    </citation>
    <scope>NUCLEOTIDE SEQUENCE [LARGE SCALE GENOMIC DNA]</scope>
    <source>
        <strain evidence="3 4">PAMC 28131</strain>
    </source>
</reference>
<dbReference type="InterPro" id="IPR050268">
    <property type="entry name" value="NADH-dep_flavin_reductase"/>
</dbReference>
<proteinExistence type="predicted"/>
<evidence type="ECO:0000256" key="1">
    <source>
        <dbReference type="ARBA" id="ARBA00023002"/>
    </source>
</evidence>
<dbReference type="Gene3D" id="2.30.110.10">
    <property type="entry name" value="Electron Transport, Fmn-binding Protein, Chain A"/>
    <property type="match status" value="1"/>
</dbReference>
<sequence>MTDHRALRDAFGCFATGVTIVTSFDEDGSPVGFTANSFTSVSLDPPLLLVCPGKNVSTLPAIRHSGLFGVSVLSHAQREVADRFAQRGVDRFSHGEWVESESGILLLEGACANFACALVNDIDAGDHQLLLGRIDSFRSAGERHPLMYVRGNYA</sequence>
<dbReference type="PANTHER" id="PTHR30466">
    <property type="entry name" value="FLAVIN REDUCTASE"/>
    <property type="match status" value="1"/>
</dbReference>
<gene>
    <name evidence="3" type="ORF">FJQ54_08610</name>
</gene>
<evidence type="ECO:0000313" key="4">
    <source>
        <dbReference type="Proteomes" id="UP000319897"/>
    </source>
</evidence>
<dbReference type="GO" id="GO:0042602">
    <property type="term" value="F:riboflavin reductase (NADPH) activity"/>
    <property type="evidence" value="ECO:0007669"/>
    <property type="project" value="TreeGrafter"/>
</dbReference>
<dbReference type="Pfam" id="PF01613">
    <property type="entry name" value="Flavin_Reduct"/>
    <property type="match status" value="1"/>
</dbReference>
<feature type="domain" description="Flavin reductase like" evidence="2">
    <location>
        <begin position="11"/>
        <end position="154"/>
    </location>
</feature>
<dbReference type="InterPro" id="IPR012349">
    <property type="entry name" value="Split_barrel_FMN-bd"/>
</dbReference>
<evidence type="ECO:0000313" key="3">
    <source>
        <dbReference type="EMBL" id="TPE61396.1"/>
    </source>
</evidence>
<name>A0A501XLH5_9SPHN</name>
<dbReference type="PANTHER" id="PTHR30466:SF1">
    <property type="entry name" value="FMN REDUCTASE (NADH) RUTF"/>
    <property type="match status" value="1"/>
</dbReference>
<organism evidence="3 4">
    <name type="scientific">Sandaracinobacter neustonicus</name>
    <dbReference type="NCBI Taxonomy" id="1715348"/>
    <lineage>
        <taxon>Bacteria</taxon>
        <taxon>Pseudomonadati</taxon>
        <taxon>Pseudomonadota</taxon>
        <taxon>Alphaproteobacteria</taxon>
        <taxon>Sphingomonadales</taxon>
        <taxon>Sphingosinicellaceae</taxon>
        <taxon>Sandaracinobacter</taxon>
    </lineage>
</organism>
<dbReference type="OrthoDB" id="9792858at2"/>
<dbReference type="SMART" id="SM00903">
    <property type="entry name" value="Flavin_Reduct"/>
    <property type="match status" value="1"/>
</dbReference>
<dbReference type="Proteomes" id="UP000319897">
    <property type="component" value="Unassembled WGS sequence"/>
</dbReference>
<dbReference type="RefSeq" id="WP_140928013.1">
    <property type="nucleotide sequence ID" value="NZ_VFSU01000023.1"/>
</dbReference>
<dbReference type="InterPro" id="IPR002563">
    <property type="entry name" value="Flavin_Rdtase-like_dom"/>
</dbReference>
<comment type="caution">
    <text evidence="3">The sequence shown here is derived from an EMBL/GenBank/DDBJ whole genome shotgun (WGS) entry which is preliminary data.</text>
</comment>
<dbReference type="GO" id="GO:0006208">
    <property type="term" value="P:pyrimidine nucleobase catabolic process"/>
    <property type="evidence" value="ECO:0007669"/>
    <property type="project" value="TreeGrafter"/>
</dbReference>